<keyword evidence="2" id="KW-1185">Reference proteome</keyword>
<comment type="caution">
    <text evidence="1">The sequence shown here is derived from an EMBL/GenBank/DDBJ whole genome shotgun (WGS) entry which is preliminary data.</text>
</comment>
<protein>
    <submittedName>
        <fullName evidence="1">Uncharacterized protein</fullName>
    </submittedName>
</protein>
<gene>
    <name evidence="1" type="ORF">NDU88_001359</name>
</gene>
<proteinExistence type="predicted"/>
<evidence type="ECO:0000313" key="1">
    <source>
        <dbReference type="EMBL" id="KAJ1160869.1"/>
    </source>
</evidence>
<sequence length="80" mass="8456">MVVKVDGMLLVIGGVINRVLIGRVFFDKEIFVDGIGALTTDVVVSVDGLIDETVVTVTLVVVDNSTVDGEDVVSGIRRVP</sequence>
<name>A0AAV7S8R5_PLEWA</name>
<accession>A0AAV7S8R5</accession>
<dbReference type="AlphaFoldDB" id="A0AAV7S8R5"/>
<dbReference type="EMBL" id="JANPWB010000008">
    <property type="protein sequence ID" value="KAJ1160869.1"/>
    <property type="molecule type" value="Genomic_DNA"/>
</dbReference>
<dbReference type="Proteomes" id="UP001066276">
    <property type="component" value="Chromosome 4_2"/>
</dbReference>
<evidence type="ECO:0000313" key="2">
    <source>
        <dbReference type="Proteomes" id="UP001066276"/>
    </source>
</evidence>
<organism evidence="1 2">
    <name type="scientific">Pleurodeles waltl</name>
    <name type="common">Iberian ribbed newt</name>
    <dbReference type="NCBI Taxonomy" id="8319"/>
    <lineage>
        <taxon>Eukaryota</taxon>
        <taxon>Metazoa</taxon>
        <taxon>Chordata</taxon>
        <taxon>Craniata</taxon>
        <taxon>Vertebrata</taxon>
        <taxon>Euteleostomi</taxon>
        <taxon>Amphibia</taxon>
        <taxon>Batrachia</taxon>
        <taxon>Caudata</taxon>
        <taxon>Salamandroidea</taxon>
        <taxon>Salamandridae</taxon>
        <taxon>Pleurodelinae</taxon>
        <taxon>Pleurodeles</taxon>
    </lineage>
</organism>
<reference evidence="1" key="1">
    <citation type="journal article" date="2022" name="bioRxiv">
        <title>Sequencing and chromosome-scale assembly of the giantPleurodeles waltlgenome.</title>
        <authorList>
            <person name="Brown T."/>
            <person name="Elewa A."/>
            <person name="Iarovenko S."/>
            <person name="Subramanian E."/>
            <person name="Araus A.J."/>
            <person name="Petzold A."/>
            <person name="Susuki M."/>
            <person name="Suzuki K.-i.T."/>
            <person name="Hayashi T."/>
            <person name="Toyoda A."/>
            <person name="Oliveira C."/>
            <person name="Osipova E."/>
            <person name="Leigh N.D."/>
            <person name="Simon A."/>
            <person name="Yun M.H."/>
        </authorList>
    </citation>
    <scope>NUCLEOTIDE SEQUENCE</scope>
    <source>
        <strain evidence="1">20211129_DDA</strain>
        <tissue evidence="1">Liver</tissue>
    </source>
</reference>